<evidence type="ECO:0000256" key="1">
    <source>
        <dbReference type="ARBA" id="ARBA00004275"/>
    </source>
</evidence>
<evidence type="ECO:0000256" key="2">
    <source>
        <dbReference type="ARBA" id="ARBA00005189"/>
    </source>
</evidence>
<keyword evidence="4 17" id="KW-0808">Transferase</keyword>
<comment type="catalytic activity">
    <reaction evidence="11">
        <text>2 acetyl-CoA = acetoacetyl-CoA + CoA</text>
        <dbReference type="Rhea" id="RHEA:21036"/>
        <dbReference type="ChEBI" id="CHEBI:57286"/>
        <dbReference type="ChEBI" id="CHEBI:57287"/>
        <dbReference type="ChEBI" id="CHEBI:57288"/>
        <dbReference type="EC" id="2.3.1.9"/>
    </reaction>
    <physiologicalReaction direction="right-to-left" evidence="11">
        <dbReference type="Rhea" id="RHEA:21038"/>
    </physiologicalReaction>
</comment>
<evidence type="ECO:0000256" key="10">
    <source>
        <dbReference type="ARBA" id="ARBA00036770"/>
    </source>
</evidence>
<name>A0A6A7GAQ0_9CRUS</name>
<comment type="catalytic activity">
    <reaction evidence="14">
        <text>an acyl-CoA + acetyl-CoA = a 3-oxoacyl-CoA + CoA</text>
        <dbReference type="Rhea" id="RHEA:21564"/>
        <dbReference type="ChEBI" id="CHEBI:57287"/>
        <dbReference type="ChEBI" id="CHEBI:57288"/>
        <dbReference type="ChEBI" id="CHEBI:58342"/>
        <dbReference type="ChEBI" id="CHEBI:90726"/>
        <dbReference type="EC" id="2.3.1.16"/>
    </reaction>
    <physiologicalReaction direction="right-to-left" evidence="14">
        <dbReference type="Rhea" id="RHEA:21566"/>
    </physiologicalReaction>
</comment>
<dbReference type="SUPFAM" id="SSF53901">
    <property type="entry name" value="Thiolase-like"/>
    <property type="match status" value="2"/>
</dbReference>
<keyword evidence="8" id="KW-0576">Peroxisome</keyword>
<dbReference type="EMBL" id="IACT01008668">
    <property type="protein sequence ID" value="LAC27780.1"/>
    <property type="molecule type" value="mRNA"/>
</dbReference>
<evidence type="ECO:0000256" key="9">
    <source>
        <dbReference type="ARBA" id="ARBA00023315"/>
    </source>
</evidence>
<feature type="active site" description="Proton acceptor" evidence="16">
    <location>
        <position position="372"/>
    </location>
</feature>
<evidence type="ECO:0000256" key="11">
    <source>
        <dbReference type="ARBA" id="ARBA00037000"/>
    </source>
</evidence>
<dbReference type="PROSITE" id="PS00737">
    <property type="entry name" value="THIOLASE_2"/>
    <property type="match status" value="1"/>
</dbReference>
<comment type="catalytic activity">
    <reaction evidence="13">
        <text>hexanoyl-CoA + acetyl-CoA = 3-oxooctanoyl-CoA + CoA</text>
        <dbReference type="Rhea" id="RHEA:31203"/>
        <dbReference type="ChEBI" id="CHEBI:57287"/>
        <dbReference type="ChEBI" id="CHEBI:57288"/>
        <dbReference type="ChEBI" id="CHEBI:62619"/>
        <dbReference type="ChEBI" id="CHEBI:62620"/>
    </reaction>
    <physiologicalReaction direction="right-to-left" evidence="13">
        <dbReference type="Rhea" id="RHEA:31205"/>
    </physiologicalReaction>
</comment>
<evidence type="ECO:0000259" key="18">
    <source>
        <dbReference type="Pfam" id="PF00108"/>
    </source>
</evidence>
<dbReference type="GO" id="GO:0010124">
    <property type="term" value="P:phenylacetate catabolic process"/>
    <property type="evidence" value="ECO:0007669"/>
    <property type="project" value="TreeGrafter"/>
</dbReference>
<accession>A0A6A7GAQ0</accession>
<dbReference type="Pfam" id="PF02803">
    <property type="entry name" value="Thiolase_C"/>
    <property type="match status" value="1"/>
</dbReference>
<dbReference type="GO" id="GO:0005777">
    <property type="term" value="C:peroxisome"/>
    <property type="evidence" value="ECO:0007669"/>
    <property type="project" value="UniProtKB-SubCell"/>
</dbReference>
<evidence type="ECO:0000256" key="6">
    <source>
        <dbReference type="ARBA" id="ARBA00022946"/>
    </source>
</evidence>
<dbReference type="InterPro" id="IPR020617">
    <property type="entry name" value="Thiolase_C"/>
</dbReference>
<evidence type="ECO:0000256" key="13">
    <source>
        <dbReference type="ARBA" id="ARBA00048001"/>
    </source>
</evidence>
<dbReference type="PROSITE" id="PS00098">
    <property type="entry name" value="THIOLASE_1"/>
    <property type="match status" value="1"/>
</dbReference>
<dbReference type="CDD" id="cd00751">
    <property type="entry name" value="thiolase"/>
    <property type="match status" value="1"/>
</dbReference>
<keyword evidence="5" id="KW-0276">Fatty acid metabolism</keyword>
<protein>
    <submittedName>
        <fullName evidence="20">3-ketoacyl-CoA thiolase 2, peroxisomal-like</fullName>
    </submittedName>
</protein>
<evidence type="ECO:0000256" key="7">
    <source>
        <dbReference type="ARBA" id="ARBA00023098"/>
    </source>
</evidence>
<comment type="catalytic activity">
    <reaction evidence="10">
        <text>3-oxo-(6Z,9Z,12Z,15Z,18Z,21Z)-tetracosahexaenoyl-CoA + CoA = (4Z,7Z,10Z,13Z,16Z,19Z)-docosahexaenoyl-CoA + acetyl-CoA</text>
        <dbReference type="Rhea" id="RHEA:39131"/>
        <dbReference type="ChEBI" id="CHEBI:57287"/>
        <dbReference type="ChEBI" id="CHEBI:57288"/>
        <dbReference type="ChEBI" id="CHEBI:74298"/>
        <dbReference type="ChEBI" id="CHEBI:74304"/>
    </reaction>
    <physiologicalReaction direction="left-to-right" evidence="10">
        <dbReference type="Rhea" id="RHEA:39132"/>
    </physiologicalReaction>
</comment>
<dbReference type="InterPro" id="IPR050215">
    <property type="entry name" value="Thiolase-like_sf_Thiolase"/>
</dbReference>
<dbReference type="Pfam" id="PF00108">
    <property type="entry name" value="Thiolase_N"/>
    <property type="match status" value="1"/>
</dbReference>
<keyword evidence="9 17" id="KW-0012">Acyltransferase</keyword>
<feature type="active site" description="Proton acceptor" evidence="16">
    <location>
        <position position="402"/>
    </location>
</feature>
<evidence type="ECO:0000313" key="20">
    <source>
        <dbReference type="EMBL" id="LAC27780.1"/>
    </source>
</evidence>
<keyword evidence="6" id="KW-0809">Transit peptide</keyword>
<comment type="pathway">
    <text evidence="2">Lipid metabolism.</text>
</comment>
<dbReference type="InterPro" id="IPR016039">
    <property type="entry name" value="Thiolase-like"/>
</dbReference>
<keyword evidence="7" id="KW-0443">Lipid metabolism</keyword>
<feature type="active site" description="Acyl-thioester intermediate" evidence="16">
    <location>
        <position position="115"/>
    </location>
</feature>
<dbReference type="PANTHER" id="PTHR43853:SF8">
    <property type="entry name" value="3-KETOACYL-COA THIOLASE, PEROXISOMAL"/>
    <property type="match status" value="1"/>
</dbReference>
<dbReference type="FunFam" id="3.40.47.10:FF:000010">
    <property type="entry name" value="Acetyl-CoA acetyltransferase (Thiolase)"/>
    <property type="match status" value="1"/>
</dbReference>
<dbReference type="AlphaFoldDB" id="A0A6A7GAQ0"/>
<evidence type="ECO:0000256" key="5">
    <source>
        <dbReference type="ARBA" id="ARBA00022832"/>
    </source>
</evidence>
<dbReference type="GO" id="GO:0003985">
    <property type="term" value="F:acetyl-CoA C-acetyltransferase activity"/>
    <property type="evidence" value="ECO:0007669"/>
    <property type="project" value="UniProtKB-EC"/>
</dbReference>
<proteinExistence type="evidence at transcript level"/>
<organism evidence="20">
    <name type="scientific">Hirondellea gigas</name>
    <dbReference type="NCBI Taxonomy" id="1518452"/>
    <lineage>
        <taxon>Eukaryota</taxon>
        <taxon>Metazoa</taxon>
        <taxon>Ecdysozoa</taxon>
        <taxon>Arthropoda</taxon>
        <taxon>Crustacea</taxon>
        <taxon>Multicrustacea</taxon>
        <taxon>Malacostraca</taxon>
        <taxon>Eumalacostraca</taxon>
        <taxon>Peracarida</taxon>
        <taxon>Amphipoda</taxon>
        <taxon>Amphilochidea</taxon>
        <taxon>Lysianassida</taxon>
        <taxon>Lysianassidira</taxon>
        <taxon>Lysianassoidea</taxon>
        <taxon>Lysianassidae</taxon>
        <taxon>Hirondellea</taxon>
    </lineage>
</organism>
<comment type="catalytic activity">
    <reaction evidence="12">
        <text>tetradecanoyl-CoA + acetyl-CoA = 3-oxohexadecanoyl-CoA + CoA</text>
        <dbReference type="Rhea" id="RHEA:18161"/>
        <dbReference type="ChEBI" id="CHEBI:57287"/>
        <dbReference type="ChEBI" id="CHEBI:57288"/>
        <dbReference type="ChEBI" id="CHEBI:57349"/>
        <dbReference type="ChEBI" id="CHEBI:57385"/>
        <dbReference type="EC" id="2.3.1.155"/>
    </reaction>
    <physiologicalReaction direction="right-to-left" evidence="12">
        <dbReference type="Rhea" id="RHEA:18163"/>
    </physiologicalReaction>
</comment>
<dbReference type="Gene3D" id="3.40.47.10">
    <property type="match status" value="1"/>
</dbReference>
<evidence type="ECO:0000256" key="3">
    <source>
        <dbReference type="ARBA" id="ARBA00010982"/>
    </source>
</evidence>
<dbReference type="InterPro" id="IPR020615">
    <property type="entry name" value="Thiolase_acyl_enz_int_AS"/>
</dbReference>
<evidence type="ECO:0000259" key="19">
    <source>
        <dbReference type="Pfam" id="PF02803"/>
    </source>
</evidence>
<dbReference type="InterPro" id="IPR020616">
    <property type="entry name" value="Thiolase_N"/>
</dbReference>
<dbReference type="PANTHER" id="PTHR43853">
    <property type="entry name" value="3-KETOACYL-COA THIOLASE, PEROXISOMAL"/>
    <property type="match status" value="1"/>
</dbReference>
<comment type="similarity">
    <text evidence="3 17">Belongs to the thiolase-like superfamily. Thiolase family.</text>
</comment>
<evidence type="ECO:0000256" key="15">
    <source>
        <dbReference type="ARBA" id="ARBA00049306"/>
    </source>
</evidence>
<dbReference type="InterPro" id="IPR020610">
    <property type="entry name" value="Thiolase_AS"/>
</dbReference>
<comment type="subcellular location">
    <subcellularLocation>
        <location evidence="1">Peroxisome</location>
    </subcellularLocation>
</comment>
<dbReference type="GO" id="GO:0006635">
    <property type="term" value="P:fatty acid beta-oxidation"/>
    <property type="evidence" value="ECO:0007669"/>
    <property type="project" value="TreeGrafter"/>
</dbReference>
<evidence type="ECO:0000256" key="12">
    <source>
        <dbReference type="ARBA" id="ARBA00047485"/>
    </source>
</evidence>
<feature type="domain" description="Thiolase N-terminal" evidence="18">
    <location>
        <begin position="34"/>
        <end position="286"/>
    </location>
</feature>
<evidence type="ECO:0000256" key="17">
    <source>
        <dbReference type="RuleBase" id="RU003557"/>
    </source>
</evidence>
<evidence type="ECO:0000256" key="4">
    <source>
        <dbReference type="ARBA" id="ARBA00022679"/>
    </source>
</evidence>
<dbReference type="NCBIfam" id="TIGR01930">
    <property type="entry name" value="AcCoA-C-Actrans"/>
    <property type="match status" value="1"/>
</dbReference>
<sequence length="417" mass="44125">MERAQAIIEHLGACKKPFQSRKTAAAGRKDPDDIVIVSALRTPIGRARRGAFKDTPPLALLVPPLKAVLKETGLKPDQVDDIVVGNVRGVGLHRQAAFIAGFGDHTCIRSVNRACSSGLQAIADVAADLSKGYYDIGIAAGVESMSMDTWTPNPALVKKTRELITENQDAIDCLIPMGITSENVAEKFGVSRQEQDELAVMSHARAFAASQRDQPEIVPVVAQVIDQMSGEVKTVTVSKDEGIRSGTSLQKLLTLRPAFKQGGTTTAGNSSQVSDGGAAVVLMKRSHAAKLGIKAIGTFRSFVVKGVPPSIMGIGPAEAIPAALAKAGLTKEDIDLYEINEAFASQAVYCVKKLGLSWDNVNVNGGAIALGHPLGCTGARMTATLLHELKRRNLRYGIVSMCIGSGQGAAAVFEREY</sequence>
<dbReference type="PROSITE" id="PS00099">
    <property type="entry name" value="THIOLASE_3"/>
    <property type="match status" value="1"/>
</dbReference>
<evidence type="ECO:0000256" key="16">
    <source>
        <dbReference type="PIRSR" id="PIRSR000429-1"/>
    </source>
</evidence>
<reference evidence="20" key="1">
    <citation type="submission" date="2017-11" db="EMBL/GenBank/DDBJ databases">
        <title>The sensing device of the deep-sea amphipod.</title>
        <authorList>
            <person name="Kobayashi H."/>
            <person name="Nagahama T."/>
            <person name="Arai W."/>
            <person name="Sasagawa Y."/>
            <person name="Umeda M."/>
            <person name="Hayashi T."/>
            <person name="Nikaido I."/>
            <person name="Watanabe H."/>
            <person name="Oguri K."/>
            <person name="Kitazato H."/>
            <person name="Fujioka K."/>
            <person name="Kido Y."/>
            <person name="Takami H."/>
        </authorList>
    </citation>
    <scope>NUCLEOTIDE SEQUENCE</scope>
    <source>
        <tissue evidence="20">Whole body</tissue>
    </source>
</reference>
<dbReference type="PIRSF" id="PIRSF000429">
    <property type="entry name" value="Ac-CoA_Ac_transf"/>
    <property type="match status" value="1"/>
</dbReference>
<dbReference type="InterPro" id="IPR002155">
    <property type="entry name" value="Thiolase"/>
</dbReference>
<feature type="domain" description="Thiolase C-terminal" evidence="19">
    <location>
        <begin position="294"/>
        <end position="415"/>
    </location>
</feature>
<evidence type="ECO:0000256" key="14">
    <source>
        <dbReference type="ARBA" id="ARBA00049178"/>
    </source>
</evidence>
<comment type="catalytic activity">
    <reaction evidence="15">
        <text>3-oxohexadecanedioyl-CoA + CoA = tetradecanedioyl-CoA + acetyl-CoA</text>
        <dbReference type="Rhea" id="RHEA:40343"/>
        <dbReference type="ChEBI" id="CHEBI:57287"/>
        <dbReference type="ChEBI" id="CHEBI:57288"/>
        <dbReference type="ChEBI" id="CHEBI:77081"/>
        <dbReference type="ChEBI" id="CHEBI:77084"/>
    </reaction>
    <physiologicalReaction direction="left-to-right" evidence="15">
        <dbReference type="Rhea" id="RHEA:40344"/>
    </physiologicalReaction>
</comment>
<dbReference type="InterPro" id="IPR020613">
    <property type="entry name" value="Thiolase_CS"/>
</dbReference>
<dbReference type="GO" id="GO:0050633">
    <property type="term" value="F:acetyl-CoA C-myristoyltransferase activity"/>
    <property type="evidence" value="ECO:0007669"/>
    <property type="project" value="UniProtKB-EC"/>
</dbReference>
<evidence type="ECO:0000256" key="8">
    <source>
        <dbReference type="ARBA" id="ARBA00023140"/>
    </source>
</evidence>